<organism evidence="2 3">
    <name type="scientific">Glossina pallidipes</name>
    <name type="common">Tsetse fly</name>
    <dbReference type="NCBI Taxonomy" id="7398"/>
    <lineage>
        <taxon>Eukaryota</taxon>
        <taxon>Metazoa</taxon>
        <taxon>Ecdysozoa</taxon>
        <taxon>Arthropoda</taxon>
        <taxon>Hexapoda</taxon>
        <taxon>Insecta</taxon>
        <taxon>Pterygota</taxon>
        <taxon>Neoptera</taxon>
        <taxon>Endopterygota</taxon>
        <taxon>Diptera</taxon>
        <taxon>Brachycera</taxon>
        <taxon>Muscomorpha</taxon>
        <taxon>Hippoboscoidea</taxon>
        <taxon>Glossinidae</taxon>
        <taxon>Glossina</taxon>
    </lineage>
</organism>
<dbReference type="Proteomes" id="UP000092445">
    <property type="component" value="Unassembled WGS sequence"/>
</dbReference>
<name>A0A1A9Z0Q5_GLOPL</name>
<evidence type="ECO:0000313" key="2">
    <source>
        <dbReference type="EnsemblMetazoa" id="GPAI000457-PA"/>
    </source>
</evidence>
<evidence type="ECO:0000313" key="3">
    <source>
        <dbReference type="Proteomes" id="UP000092445"/>
    </source>
</evidence>
<protein>
    <submittedName>
        <fullName evidence="2">Uncharacterized protein</fullName>
    </submittedName>
</protein>
<reference evidence="3" key="1">
    <citation type="submission" date="2014-03" db="EMBL/GenBank/DDBJ databases">
        <authorList>
            <person name="Aksoy S."/>
            <person name="Warren W."/>
            <person name="Wilson R.K."/>
        </authorList>
    </citation>
    <scope>NUCLEOTIDE SEQUENCE [LARGE SCALE GENOMIC DNA]</scope>
    <source>
        <strain evidence="3">IAEA</strain>
    </source>
</reference>
<reference evidence="2" key="2">
    <citation type="submission" date="2020-05" db="UniProtKB">
        <authorList>
            <consortium name="EnsemblMetazoa"/>
        </authorList>
    </citation>
    <scope>IDENTIFICATION</scope>
    <source>
        <strain evidence="2">IAEA</strain>
    </source>
</reference>
<keyword evidence="3" id="KW-1185">Reference proteome</keyword>
<proteinExistence type="predicted"/>
<dbReference type="VEuPathDB" id="VectorBase:GPAI000457"/>
<evidence type="ECO:0000256" key="1">
    <source>
        <dbReference type="SAM" id="MobiDB-lite"/>
    </source>
</evidence>
<accession>A0A1A9Z0Q5</accession>
<sequence length="107" mass="12125">MEKNTDFQTANGKNVLISERGKKLMKGLLNEFYRSESDGDIENKLLCLKIKIIFKKQSMLSQHKTLKTALTSREEEDGASVSSFTGRNDGDYYRCSKLPADEKKANV</sequence>
<feature type="region of interest" description="Disordered" evidence="1">
    <location>
        <begin position="71"/>
        <end position="90"/>
    </location>
</feature>
<dbReference type="EnsemblMetazoa" id="GPAI000457-RA">
    <property type="protein sequence ID" value="GPAI000457-PA"/>
    <property type="gene ID" value="GPAI000457"/>
</dbReference>
<dbReference type="AlphaFoldDB" id="A0A1A9Z0Q5"/>